<keyword evidence="10" id="KW-1185">Reference proteome</keyword>
<dbReference type="GO" id="GO:0031985">
    <property type="term" value="C:Golgi cisterna"/>
    <property type="evidence" value="ECO:0007669"/>
    <property type="project" value="TreeGrafter"/>
</dbReference>
<evidence type="ECO:0000256" key="7">
    <source>
        <dbReference type="SAM" id="Coils"/>
    </source>
</evidence>
<evidence type="ECO:0000256" key="1">
    <source>
        <dbReference type="ARBA" id="ARBA00004394"/>
    </source>
</evidence>
<dbReference type="GO" id="GO:0000139">
    <property type="term" value="C:Golgi membrane"/>
    <property type="evidence" value="ECO:0007669"/>
    <property type="project" value="UniProtKB-SubCell"/>
</dbReference>
<evidence type="ECO:0000313" key="9">
    <source>
        <dbReference type="EMBL" id="KAE8720630.1"/>
    </source>
</evidence>
<organism evidence="9 10">
    <name type="scientific">Hibiscus syriacus</name>
    <name type="common">Rose of Sharon</name>
    <dbReference type="NCBI Taxonomy" id="106335"/>
    <lineage>
        <taxon>Eukaryota</taxon>
        <taxon>Viridiplantae</taxon>
        <taxon>Streptophyta</taxon>
        <taxon>Embryophyta</taxon>
        <taxon>Tracheophyta</taxon>
        <taxon>Spermatophyta</taxon>
        <taxon>Magnoliopsida</taxon>
        <taxon>eudicotyledons</taxon>
        <taxon>Gunneridae</taxon>
        <taxon>Pentapetalae</taxon>
        <taxon>rosids</taxon>
        <taxon>malvids</taxon>
        <taxon>Malvales</taxon>
        <taxon>Malvaceae</taxon>
        <taxon>Malvoideae</taxon>
        <taxon>Hibiscus</taxon>
    </lineage>
</organism>
<dbReference type="AlphaFoldDB" id="A0A6A3BUV1"/>
<feature type="transmembrane region" description="Helical" evidence="8">
    <location>
        <begin position="278"/>
        <end position="296"/>
    </location>
</feature>
<feature type="coiled-coil region" evidence="7">
    <location>
        <begin position="4"/>
        <end position="73"/>
    </location>
</feature>
<evidence type="ECO:0000256" key="6">
    <source>
        <dbReference type="ARBA" id="ARBA00023136"/>
    </source>
</evidence>
<evidence type="ECO:0000256" key="2">
    <source>
        <dbReference type="ARBA" id="ARBA00022692"/>
    </source>
</evidence>
<dbReference type="PANTHER" id="PTHR13815">
    <property type="entry name" value="GOLGIN-84"/>
    <property type="match status" value="1"/>
</dbReference>
<reference evidence="9" key="1">
    <citation type="submission" date="2019-09" db="EMBL/GenBank/DDBJ databases">
        <title>Draft genome information of white flower Hibiscus syriacus.</title>
        <authorList>
            <person name="Kim Y.-M."/>
        </authorList>
    </citation>
    <scope>NUCLEOTIDE SEQUENCE [LARGE SCALE GENOMIC DNA]</scope>
    <source>
        <strain evidence="9">YM2019G1</strain>
    </source>
</reference>
<protein>
    <submittedName>
        <fullName evidence="9">Golgin candidate 2</fullName>
    </submittedName>
</protein>
<evidence type="ECO:0000313" key="10">
    <source>
        <dbReference type="Proteomes" id="UP000436088"/>
    </source>
</evidence>
<dbReference type="PANTHER" id="PTHR13815:SF5">
    <property type="entry name" value="GOLGIN CANDIDATE 2"/>
    <property type="match status" value="1"/>
</dbReference>
<dbReference type="GO" id="GO:0007030">
    <property type="term" value="P:Golgi organization"/>
    <property type="evidence" value="ECO:0007669"/>
    <property type="project" value="InterPro"/>
</dbReference>
<keyword evidence="2 8" id="KW-0812">Transmembrane</keyword>
<comment type="subcellular location">
    <subcellularLocation>
        <location evidence="1">Golgi apparatus membrane</location>
    </subcellularLocation>
</comment>
<dbReference type="EMBL" id="VEPZ02000697">
    <property type="protein sequence ID" value="KAE8720630.1"/>
    <property type="molecule type" value="Genomic_DNA"/>
</dbReference>
<evidence type="ECO:0000256" key="5">
    <source>
        <dbReference type="ARBA" id="ARBA00023054"/>
    </source>
</evidence>
<dbReference type="GO" id="GO:0000301">
    <property type="term" value="P:retrograde transport, vesicle recycling within Golgi"/>
    <property type="evidence" value="ECO:0007669"/>
    <property type="project" value="TreeGrafter"/>
</dbReference>
<name>A0A6A3BUV1_HIBSY</name>
<accession>A0A6A3BUV1</accession>
<sequence length="321" mass="36513">MEMMDAVELEKQKHNNTRMEALQRLAKLETKNADLARSLATAQKKLEVQINRVADLRQQIELEEVAHEELKRRITSNHQSGTYLNQLAASKGIEFGCEILESEQSFGKYICQLAISGDIRSAVRPLSRFSFMKCVNFNMLCMVMLHWIARQLEASIESTRKEVEEPTEVEVEIKRRLGQLTDHLIQKQAQVETLTSEKATLSFRIETVLRMLEENKSLNMSNALSSDLESGVWGLSDSELLEDKIRSGKRQLGSMIKQLDAIFLAGAIFLRRNATAKAWSLVYLICLHLWVIYILMSHSQPSDEKRSGAVMSLENINKTGV</sequence>
<evidence type="ECO:0000256" key="4">
    <source>
        <dbReference type="ARBA" id="ARBA00023034"/>
    </source>
</evidence>
<proteinExistence type="predicted"/>
<evidence type="ECO:0000256" key="3">
    <source>
        <dbReference type="ARBA" id="ARBA00022989"/>
    </source>
</evidence>
<comment type="caution">
    <text evidence="9">The sequence shown here is derived from an EMBL/GenBank/DDBJ whole genome shotgun (WGS) entry which is preliminary data.</text>
</comment>
<dbReference type="Proteomes" id="UP000436088">
    <property type="component" value="Unassembled WGS sequence"/>
</dbReference>
<evidence type="ECO:0000256" key="8">
    <source>
        <dbReference type="SAM" id="Phobius"/>
    </source>
</evidence>
<dbReference type="Pfam" id="PF09787">
    <property type="entry name" value="Golgin_A5"/>
    <property type="match status" value="1"/>
</dbReference>
<keyword evidence="6 8" id="KW-0472">Membrane</keyword>
<keyword evidence="5 7" id="KW-0175">Coiled coil</keyword>
<keyword evidence="4" id="KW-0333">Golgi apparatus</keyword>
<gene>
    <name evidence="9" type="ORF">F3Y22_tig00018827pilonHSYRG00068</name>
</gene>
<dbReference type="InterPro" id="IPR019177">
    <property type="entry name" value="Golgin_subfamily_A_member_5"/>
</dbReference>
<keyword evidence="3 8" id="KW-1133">Transmembrane helix</keyword>